<keyword evidence="3" id="KW-1185">Reference proteome</keyword>
<dbReference type="Pfam" id="PF19086">
    <property type="entry name" value="Terpene_syn_C_2"/>
    <property type="match status" value="1"/>
</dbReference>
<dbReference type="Gene3D" id="1.10.600.10">
    <property type="entry name" value="Farnesyl Diphosphate Synthase"/>
    <property type="match status" value="1"/>
</dbReference>
<feature type="region of interest" description="Disordered" evidence="1">
    <location>
        <begin position="342"/>
        <end position="361"/>
    </location>
</feature>
<name>A0ABT6T803_9ACTN</name>
<gene>
    <name evidence="2" type="ORF">QIT00_36615</name>
</gene>
<dbReference type="RefSeq" id="WP_282539832.1">
    <property type="nucleotide sequence ID" value="NZ_JASCIS010000070.1"/>
</dbReference>
<evidence type="ECO:0008006" key="4">
    <source>
        <dbReference type="Google" id="ProtNLM"/>
    </source>
</evidence>
<dbReference type="EMBL" id="JASCIS010000070">
    <property type="protein sequence ID" value="MDI3424005.1"/>
    <property type="molecule type" value="Genomic_DNA"/>
</dbReference>
<sequence>MPERRFTIPFERRVSPDLDSARTQHSRWVRQIGLLRTGQARALHESWDVARMVGGFLPDARGERLDVCVDWNCAALVMDDQFDAGPLGWDAPASVCALQGLAEAFYLPDAPCGAPGLHPLVRAFADVMRRLRALMSPAWCARFAQHNLQGLAGFLDEVTDRTGPAQDMGWEDFLEVRRASGYMFIEIDFIEVAQGYEVPAVLYGCKPMRTMRQCVLDLGVIHNDVYALGKERGRGETLKFTEVLKQHHGCGEEQAIGHSQRLNDEAVHTFLAAKEDLMALLVRLELPEADRKGTARFVSGMEHVISGVHDLHLESARYTDDGRFPLDGAGYVDDQHLAAAYHRGQRSRTTSGVGRARGHGL</sequence>
<reference evidence="2 3" key="1">
    <citation type="submission" date="2023-05" db="EMBL/GenBank/DDBJ databases">
        <title>Draft genome sequence of Streptomyces sp. B-S-A12 isolated from a cave soil in Thailand.</title>
        <authorList>
            <person name="Chamroensaksri N."/>
            <person name="Muangham S."/>
        </authorList>
    </citation>
    <scope>NUCLEOTIDE SEQUENCE [LARGE SCALE GENOMIC DNA]</scope>
    <source>
        <strain evidence="2 3">B-S-A12</strain>
    </source>
</reference>
<comment type="caution">
    <text evidence="2">The sequence shown here is derived from an EMBL/GenBank/DDBJ whole genome shotgun (WGS) entry which is preliminary data.</text>
</comment>
<evidence type="ECO:0000313" key="2">
    <source>
        <dbReference type="EMBL" id="MDI3424005.1"/>
    </source>
</evidence>
<dbReference type="Proteomes" id="UP001237105">
    <property type="component" value="Unassembled WGS sequence"/>
</dbReference>
<dbReference type="SUPFAM" id="SSF48576">
    <property type="entry name" value="Terpenoid synthases"/>
    <property type="match status" value="1"/>
</dbReference>
<accession>A0ABT6T803</accession>
<evidence type="ECO:0000256" key="1">
    <source>
        <dbReference type="SAM" id="MobiDB-lite"/>
    </source>
</evidence>
<organism evidence="2 3">
    <name type="scientific">Streptomyces luteolus</name>
    <dbReference type="NCBI Taxonomy" id="3043615"/>
    <lineage>
        <taxon>Bacteria</taxon>
        <taxon>Bacillati</taxon>
        <taxon>Actinomycetota</taxon>
        <taxon>Actinomycetes</taxon>
        <taxon>Kitasatosporales</taxon>
        <taxon>Streptomycetaceae</taxon>
        <taxon>Streptomyces</taxon>
    </lineage>
</organism>
<dbReference type="InterPro" id="IPR008949">
    <property type="entry name" value="Isoprenoid_synthase_dom_sf"/>
</dbReference>
<protein>
    <recommendedName>
        <fullName evidence="4">Terpene synthase</fullName>
    </recommendedName>
</protein>
<evidence type="ECO:0000313" key="3">
    <source>
        <dbReference type="Proteomes" id="UP001237105"/>
    </source>
</evidence>
<proteinExistence type="predicted"/>